<protein>
    <submittedName>
        <fullName evidence="1">Hvo_1808 family surface protein</fullName>
    </submittedName>
</protein>
<proteinExistence type="predicted"/>
<evidence type="ECO:0000313" key="1">
    <source>
        <dbReference type="EMBL" id="MCQ4332115.1"/>
    </source>
</evidence>
<organism evidence="1 2">
    <name type="scientific">Natronomonas aquatica</name>
    <dbReference type="NCBI Taxonomy" id="2841590"/>
    <lineage>
        <taxon>Archaea</taxon>
        <taxon>Methanobacteriati</taxon>
        <taxon>Methanobacteriota</taxon>
        <taxon>Stenosarchaea group</taxon>
        <taxon>Halobacteria</taxon>
        <taxon>Halobacteriales</taxon>
        <taxon>Natronomonadaceae</taxon>
        <taxon>Natronomonas</taxon>
    </lineage>
</organism>
<dbReference type="AlphaFoldDB" id="A0A9R1CQM5"/>
<dbReference type="PROSITE" id="PS51257">
    <property type="entry name" value="PROKAR_LIPOPROTEIN"/>
    <property type="match status" value="1"/>
</dbReference>
<dbReference type="EMBL" id="JAHLKM010000001">
    <property type="protein sequence ID" value="MCQ4332115.1"/>
    <property type="molecule type" value="Genomic_DNA"/>
</dbReference>
<gene>
    <name evidence="1" type="ORF">KM295_01160</name>
</gene>
<keyword evidence="2" id="KW-1185">Reference proteome</keyword>
<dbReference type="InterPro" id="IPR047792">
    <property type="entry name" value="Hvo_1808-like"/>
</dbReference>
<dbReference type="Proteomes" id="UP001139494">
    <property type="component" value="Unassembled WGS sequence"/>
</dbReference>
<name>A0A9R1CQM5_9EURY</name>
<dbReference type="NCBIfam" id="NF038145">
    <property type="entry name" value="Hvo_1808_fam"/>
    <property type="match status" value="1"/>
</dbReference>
<accession>A0A9R1CQM5</accession>
<reference evidence="1" key="1">
    <citation type="journal article" date="2023" name="Front. Microbiol.">
        <title>Genomic-based phylogenetic and metabolic analyses of the genus Natronomonas, and description of Natronomonas aquatica sp. nov.</title>
        <authorList>
            <person name="Garcia-Roldan A."/>
            <person name="Duran-Viseras A."/>
            <person name="de la Haba R.R."/>
            <person name="Corral P."/>
            <person name="Sanchez-Porro C."/>
            <person name="Ventosa A."/>
        </authorList>
    </citation>
    <scope>NUCLEOTIDE SEQUENCE</scope>
    <source>
        <strain evidence="1">F2-12</strain>
    </source>
</reference>
<sequence>MTRRPAAVLALAVVLALAGCTVGYQPSGAAGPSPTDDVSLGYYDGYRYNESIDIDAEDGLSADETEAVVSRAMARIQLLRGLRFETDVDVEIVDKETFREEYGDVWTEPTEDRRRLDNVQHEALFLVGPDEDVVDVRRNNRGGVVLGFYQPNEKRLVIVSRNDPATLDDELTLAHELVHVLQDQHFGLSAEGSTLDSINANSGLIEGDATVVEQAYERNCETGAWECIEVDTATGGLPEDFHWGVYFLGFFPYAEGPSFVEYHRDRGGWTTVDSIHGDPPTASAELIHPETYRQDAYGEATVEDRNAPAWERVTVEDGPDAATVGEAGLATMFAYTAYAGDSPGVVDRDAFRNQGPDGLDSEQPYSYDVEYAEGWYADRLHAYERGNETAYVWNVTFVDEANATAFAEGYGAVAAHWDGKRRALEGGTVWTFDGVGTPFEGAVRIERDENAVTIVKAPTAADLGDVYAPADVDPIAAD</sequence>
<comment type="caution">
    <text evidence="1">The sequence shown here is derived from an EMBL/GenBank/DDBJ whole genome shotgun (WGS) entry which is preliminary data.</text>
</comment>
<dbReference type="RefSeq" id="WP_256028032.1">
    <property type="nucleotide sequence ID" value="NZ_JAHLKM010000001.1"/>
</dbReference>
<evidence type="ECO:0000313" key="2">
    <source>
        <dbReference type="Proteomes" id="UP001139494"/>
    </source>
</evidence>